<dbReference type="EMBL" id="FNNH01000080">
    <property type="protein sequence ID" value="SDX17856.1"/>
    <property type="molecule type" value="Genomic_DNA"/>
</dbReference>
<evidence type="ECO:0000313" key="1">
    <source>
        <dbReference type="EMBL" id="SDX17856.1"/>
    </source>
</evidence>
<organism evidence="1 2">
    <name type="scientific">Nitrosomonas communis</name>
    <dbReference type="NCBI Taxonomy" id="44574"/>
    <lineage>
        <taxon>Bacteria</taxon>
        <taxon>Pseudomonadati</taxon>
        <taxon>Pseudomonadota</taxon>
        <taxon>Betaproteobacteria</taxon>
        <taxon>Nitrosomonadales</taxon>
        <taxon>Nitrosomonadaceae</taxon>
        <taxon>Nitrosomonas</taxon>
    </lineage>
</organism>
<dbReference type="AlphaFoldDB" id="A0A1H2ZKD4"/>
<sequence>MNVLEIRLTVKHIAGRTKNYLIATHHQENQRYGCNFILLLVQHDFVYLAKKIKLDGQVPWVVIIP</sequence>
<dbReference type="Proteomes" id="UP000183454">
    <property type="component" value="Unassembled WGS sequence"/>
</dbReference>
<reference evidence="1 2" key="1">
    <citation type="submission" date="2016-10" db="EMBL/GenBank/DDBJ databases">
        <authorList>
            <person name="de Groot N.N."/>
        </authorList>
    </citation>
    <scope>NUCLEOTIDE SEQUENCE [LARGE SCALE GENOMIC DNA]</scope>
    <source>
        <strain evidence="1 2">Nm110</strain>
    </source>
</reference>
<proteinExistence type="predicted"/>
<evidence type="ECO:0000313" key="2">
    <source>
        <dbReference type="Proteomes" id="UP000183454"/>
    </source>
</evidence>
<accession>A0A1H2ZKD4</accession>
<gene>
    <name evidence="1" type="ORF">SAMN05421882_10809</name>
</gene>
<protein>
    <submittedName>
        <fullName evidence="1">Uncharacterized protein</fullName>
    </submittedName>
</protein>
<name>A0A1H2ZKD4_9PROT</name>